<dbReference type="PIRSF" id="PIRSF001439">
    <property type="entry name" value="CryM"/>
    <property type="match status" value="1"/>
</dbReference>
<dbReference type="OrthoDB" id="9785971at2"/>
<organism evidence="3 4">
    <name type="scientific">Georhizobium profundi</name>
    <dbReference type="NCBI Taxonomy" id="2341112"/>
    <lineage>
        <taxon>Bacteria</taxon>
        <taxon>Pseudomonadati</taxon>
        <taxon>Pseudomonadota</taxon>
        <taxon>Alphaproteobacteria</taxon>
        <taxon>Hyphomicrobiales</taxon>
        <taxon>Rhizobiaceae</taxon>
        <taxon>Georhizobium</taxon>
    </lineage>
</organism>
<dbReference type="InterPro" id="IPR023401">
    <property type="entry name" value="ODC_N"/>
</dbReference>
<dbReference type="PANTHER" id="PTHR13812:SF19">
    <property type="entry name" value="KETIMINE REDUCTASE MU-CRYSTALLIN"/>
    <property type="match status" value="1"/>
</dbReference>
<dbReference type="AlphaFoldDB" id="A0A3S9B7Q0"/>
<dbReference type="Pfam" id="PF02423">
    <property type="entry name" value="OCD_Mu_crystall"/>
    <property type="match status" value="1"/>
</dbReference>
<keyword evidence="4" id="KW-1185">Reference proteome</keyword>
<dbReference type="KEGG" id="abaw:D5400_18045"/>
<evidence type="ECO:0000313" key="3">
    <source>
        <dbReference type="EMBL" id="AZN72927.1"/>
    </source>
</evidence>
<dbReference type="PANTHER" id="PTHR13812">
    <property type="entry name" value="KETIMINE REDUCTASE MU-CRYSTALLIN"/>
    <property type="match status" value="1"/>
</dbReference>
<proteinExistence type="inferred from homology"/>
<sequence length="339" mass="35978">MEEISVLETQRSSAAQSHIAILDAEMVAAHVDPAGIKAAVARGFAALARGLAVQPLQTLVPLPDANGDFIIYSAADYDCGLIGVKVSPYLVKRGQTHGDPVTAYTLLISLENGEPVALCDSLALTAHRTAATTSLAVDHLIGSRTRILAVIGAGPLARLHLRYELLSRKWEEIRVFSPGLAAEPARIRAWSDVDAMGRLKVCASVRDALADADAVMLCTSSGVPVIALDWLSPDVVVTSISTNASLAHEIAPQALSGFQVFCDLRSTAPHQAGEMILAARDHAWRSETIVADLSELLSGKRQGVREGRRFFRSTGLGIADVAAAAFVQRQMSSALPEES</sequence>
<dbReference type="Proteomes" id="UP000268192">
    <property type="component" value="Chromosome"/>
</dbReference>
<keyword evidence="2" id="KW-0520">NAD</keyword>
<evidence type="ECO:0000256" key="1">
    <source>
        <dbReference type="ARBA" id="ARBA00008903"/>
    </source>
</evidence>
<dbReference type="EMBL" id="CP032509">
    <property type="protein sequence ID" value="AZN72927.1"/>
    <property type="molecule type" value="Genomic_DNA"/>
</dbReference>
<dbReference type="Gene3D" id="3.30.1780.10">
    <property type="entry name" value="ornithine cyclodeaminase, domain 1"/>
    <property type="match status" value="1"/>
</dbReference>
<dbReference type="InterPro" id="IPR003462">
    <property type="entry name" value="ODC_Mu_crystall"/>
</dbReference>
<dbReference type="InterPro" id="IPR036291">
    <property type="entry name" value="NAD(P)-bd_dom_sf"/>
</dbReference>
<reference evidence="3 4" key="1">
    <citation type="submission" date="2018-09" db="EMBL/GenBank/DDBJ databases">
        <title>Marinorhizobium profundi gen. nov., sp. nov., isolated from a deep-sea sediment sample from the New Britain Trench and proposal of Marinorhizobiaceae fam. nov. in the order Rhizobiales of the class Alphaproteobacteria.</title>
        <authorList>
            <person name="Cao J."/>
        </authorList>
    </citation>
    <scope>NUCLEOTIDE SEQUENCE [LARGE SCALE GENOMIC DNA]</scope>
    <source>
        <strain evidence="3 4">WS11</strain>
    </source>
</reference>
<dbReference type="SUPFAM" id="SSF51735">
    <property type="entry name" value="NAD(P)-binding Rossmann-fold domains"/>
    <property type="match status" value="1"/>
</dbReference>
<name>A0A3S9B7Q0_9HYPH</name>
<gene>
    <name evidence="3" type="ORF">D5400_18045</name>
</gene>
<evidence type="ECO:0000256" key="2">
    <source>
        <dbReference type="ARBA" id="ARBA00023027"/>
    </source>
</evidence>
<dbReference type="GO" id="GO:0005737">
    <property type="term" value="C:cytoplasm"/>
    <property type="evidence" value="ECO:0007669"/>
    <property type="project" value="TreeGrafter"/>
</dbReference>
<protein>
    <submittedName>
        <fullName evidence="3">Ornithine cyclodeaminase family protein</fullName>
    </submittedName>
</protein>
<evidence type="ECO:0000313" key="4">
    <source>
        <dbReference type="Proteomes" id="UP000268192"/>
    </source>
</evidence>
<comment type="similarity">
    <text evidence="1">Belongs to the ornithine cyclodeaminase/mu-crystallin family.</text>
</comment>
<dbReference type="Gene3D" id="3.40.50.720">
    <property type="entry name" value="NAD(P)-binding Rossmann-like Domain"/>
    <property type="match status" value="1"/>
</dbReference>
<accession>A0A3S9B7Q0</accession>